<comment type="function">
    <text evidence="6">Converts proline to delta-1-pyrroline-5-carboxylate.</text>
</comment>
<dbReference type="InterPro" id="IPR018247">
    <property type="entry name" value="EF_Hand_1_Ca_BS"/>
</dbReference>
<comment type="cofactor">
    <cofactor evidence="6">
        <name>FAD</name>
        <dbReference type="ChEBI" id="CHEBI:57692"/>
    </cofactor>
</comment>
<dbReference type="PROSITE" id="PS00018">
    <property type="entry name" value="EF_HAND_1"/>
    <property type="match status" value="1"/>
</dbReference>
<organism evidence="8 9">
    <name type="scientific">Ambispora leptoticha</name>
    <dbReference type="NCBI Taxonomy" id="144679"/>
    <lineage>
        <taxon>Eukaryota</taxon>
        <taxon>Fungi</taxon>
        <taxon>Fungi incertae sedis</taxon>
        <taxon>Mucoromycota</taxon>
        <taxon>Glomeromycotina</taxon>
        <taxon>Glomeromycetes</taxon>
        <taxon>Archaeosporales</taxon>
        <taxon>Ambisporaceae</taxon>
        <taxon>Ambispora</taxon>
    </lineage>
</organism>
<dbReference type="PANTHER" id="PTHR13914">
    <property type="entry name" value="PROLINE OXIDASE"/>
    <property type="match status" value="1"/>
</dbReference>
<dbReference type="SUPFAM" id="SSF47473">
    <property type="entry name" value="EF-hand"/>
    <property type="match status" value="1"/>
</dbReference>
<keyword evidence="3" id="KW-0106">Calcium</keyword>
<comment type="similarity">
    <text evidence="1 6">Belongs to the proline oxidase family.</text>
</comment>
<dbReference type="InterPro" id="IPR002048">
    <property type="entry name" value="EF_hand_dom"/>
</dbReference>
<dbReference type="GO" id="GO:0071949">
    <property type="term" value="F:FAD binding"/>
    <property type="evidence" value="ECO:0007669"/>
    <property type="project" value="TreeGrafter"/>
</dbReference>
<keyword evidence="5 6" id="KW-0642">Proline metabolism</keyword>
<dbReference type="SUPFAM" id="SSF51730">
    <property type="entry name" value="FAD-linked oxidoreductase"/>
    <property type="match status" value="1"/>
</dbReference>
<comment type="caution">
    <text evidence="8">The sequence shown here is derived from an EMBL/GenBank/DDBJ whole genome shotgun (WGS) entry which is preliminary data.</text>
</comment>
<keyword evidence="9" id="KW-1185">Reference proteome</keyword>
<feature type="non-terminal residue" evidence="8">
    <location>
        <position position="432"/>
    </location>
</feature>
<gene>
    <name evidence="8" type="ORF">ALEPTO_LOCUS12868</name>
</gene>
<evidence type="ECO:0000256" key="1">
    <source>
        <dbReference type="ARBA" id="ARBA00005869"/>
    </source>
</evidence>
<keyword evidence="6" id="KW-0274">FAD</keyword>
<evidence type="ECO:0000256" key="4">
    <source>
        <dbReference type="ARBA" id="ARBA00023002"/>
    </source>
</evidence>
<dbReference type="PANTHER" id="PTHR13914:SF0">
    <property type="entry name" value="PROLINE DEHYDROGENASE 1, MITOCHONDRIAL"/>
    <property type="match status" value="1"/>
</dbReference>
<dbReference type="InterPro" id="IPR015659">
    <property type="entry name" value="Proline_oxidase"/>
</dbReference>
<evidence type="ECO:0000256" key="3">
    <source>
        <dbReference type="ARBA" id="ARBA00022837"/>
    </source>
</evidence>
<evidence type="ECO:0000313" key="9">
    <source>
        <dbReference type="Proteomes" id="UP000789508"/>
    </source>
</evidence>
<evidence type="ECO:0000256" key="6">
    <source>
        <dbReference type="RuleBase" id="RU364054"/>
    </source>
</evidence>
<dbReference type="EMBL" id="CAJVPS010034103">
    <property type="protein sequence ID" value="CAG8738598.1"/>
    <property type="molecule type" value="Genomic_DNA"/>
</dbReference>
<dbReference type="Gene3D" id="3.20.20.220">
    <property type="match status" value="1"/>
</dbReference>
<dbReference type="InterPro" id="IPR011992">
    <property type="entry name" value="EF-hand-dom_pair"/>
</dbReference>
<evidence type="ECO:0000256" key="2">
    <source>
        <dbReference type="ARBA" id="ARBA00012695"/>
    </source>
</evidence>
<dbReference type="OrthoDB" id="5464at2759"/>
<proteinExistence type="inferred from homology"/>
<dbReference type="GO" id="GO:0004657">
    <property type="term" value="F:proline dehydrogenase activity"/>
    <property type="evidence" value="ECO:0007669"/>
    <property type="project" value="UniProtKB-EC"/>
</dbReference>
<dbReference type="GO" id="GO:0005509">
    <property type="term" value="F:calcium ion binding"/>
    <property type="evidence" value="ECO:0007669"/>
    <property type="project" value="InterPro"/>
</dbReference>
<dbReference type="EC" id="1.5.5.2" evidence="2 6"/>
<protein>
    <recommendedName>
        <fullName evidence="2 6">Proline dehydrogenase</fullName>
        <ecNumber evidence="2 6">1.5.5.2</ecNumber>
    </recommendedName>
</protein>
<dbReference type="AlphaFoldDB" id="A0A9N9IKJ7"/>
<sequence length="432" mass="49389">EELALEDNCIAVQDKSILELIRSLMVYKLCSYQMLIDQAPYLISLAEKLHLGSPMYWMIKRTFFAQFCGGETAEDCESTMSSLKKHGIESILNLLSETDLDDGYYDLDNDAIREKWVEQADYVARMKIHAIENASIRPNNFVSIGVTGLSNPVFLKRFSTFLNSLSETFHKHAAKNDNKLNRSEFDSMIREIFQTDSDNISRKLFNTIDSDKDGVIDWIDFISVLSPDNKEFRILFSATTTTNNNALVTNADLEDYDKLLGRLNKICESAQQKKVRLLIGAEKLYFRPIIDHVALTLAHRYNKLNNGHGPIVFNTYQMYFKDAGTRLAMHYELSRRHQFVFAVKLVRGAYLVSECKRAAIENYPDPIHDTLQDTHNSYDHGVEFLINEMQRNAGKPLDITNSPIVLMIASHNKDSIIRACTLMDNLEIPSKS</sequence>
<feature type="domain" description="EF-hand" evidence="7">
    <location>
        <begin position="196"/>
        <end position="231"/>
    </location>
</feature>
<keyword evidence="6" id="KW-0285">Flavoprotein</keyword>
<accession>A0A9N9IKJ7</accession>
<dbReference type="GO" id="GO:0005739">
    <property type="term" value="C:mitochondrion"/>
    <property type="evidence" value="ECO:0007669"/>
    <property type="project" value="TreeGrafter"/>
</dbReference>
<dbReference type="GO" id="GO:0010133">
    <property type="term" value="P:L-proline catabolic process to L-glutamate"/>
    <property type="evidence" value="ECO:0007669"/>
    <property type="project" value="TreeGrafter"/>
</dbReference>
<dbReference type="Proteomes" id="UP000789508">
    <property type="component" value="Unassembled WGS sequence"/>
</dbReference>
<name>A0A9N9IKJ7_9GLOM</name>
<dbReference type="PROSITE" id="PS50222">
    <property type="entry name" value="EF_HAND_2"/>
    <property type="match status" value="1"/>
</dbReference>
<evidence type="ECO:0000259" key="7">
    <source>
        <dbReference type="PROSITE" id="PS50222"/>
    </source>
</evidence>
<dbReference type="InterPro" id="IPR029041">
    <property type="entry name" value="FAD-linked_oxidoreductase-like"/>
</dbReference>
<dbReference type="InterPro" id="IPR002872">
    <property type="entry name" value="Proline_DH_dom"/>
</dbReference>
<reference evidence="8" key="1">
    <citation type="submission" date="2021-06" db="EMBL/GenBank/DDBJ databases">
        <authorList>
            <person name="Kallberg Y."/>
            <person name="Tangrot J."/>
            <person name="Rosling A."/>
        </authorList>
    </citation>
    <scope>NUCLEOTIDE SEQUENCE</scope>
    <source>
        <strain evidence="8">FL130A</strain>
    </source>
</reference>
<dbReference type="Pfam" id="PF01619">
    <property type="entry name" value="Pro_dh"/>
    <property type="match status" value="1"/>
</dbReference>
<keyword evidence="4 6" id="KW-0560">Oxidoreductase</keyword>
<feature type="non-terminal residue" evidence="8">
    <location>
        <position position="1"/>
    </location>
</feature>
<evidence type="ECO:0000313" key="8">
    <source>
        <dbReference type="EMBL" id="CAG8738598.1"/>
    </source>
</evidence>
<comment type="catalytic activity">
    <reaction evidence="6">
        <text>L-proline + a quinone = (S)-1-pyrroline-5-carboxylate + a quinol + H(+)</text>
        <dbReference type="Rhea" id="RHEA:23784"/>
        <dbReference type="ChEBI" id="CHEBI:15378"/>
        <dbReference type="ChEBI" id="CHEBI:17388"/>
        <dbReference type="ChEBI" id="CHEBI:24646"/>
        <dbReference type="ChEBI" id="CHEBI:60039"/>
        <dbReference type="ChEBI" id="CHEBI:132124"/>
        <dbReference type="EC" id="1.5.5.2"/>
    </reaction>
</comment>
<dbReference type="Gene3D" id="1.10.238.10">
    <property type="entry name" value="EF-hand"/>
    <property type="match status" value="1"/>
</dbReference>
<evidence type="ECO:0000256" key="5">
    <source>
        <dbReference type="ARBA" id="ARBA00023062"/>
    </source>
</evidence>